<gene>
    <name evidence="1" type="ORF">K5H97_18720</name>
</gene>
<dbReference type="Proteomes" id="UP000825591">
    <property type="component" value="Chromosome"/>
</dbReference>
<evidence type="ECO:0000313" key="1">
    <source>
        <dbReference type="EMBL" id="QZP24856.1"/>
    </source>
</evidence>
<evidence type="ECO:0000313" key="2">
    <source>
        <dbReference type="Proteomes" id="UP000825591"/>
    </source>
</evidence>
<reference evidence="1 2" key="1">
    <citation type="submission" date="2021-08" db="EMBL/GenBank/DDBJ databases">
        <title>Bactericidal Effect of Pseudomonas oryziphila sp. nov., a novel Pseudomonas Species Against Xanthomonas oryzae Reduces Disease Severity of Bacterial Leaf Streak of Rice.</title>
        <authorList>
            <person name="Yang R."/>
            <person name="Li S."/>
            <person name="Li Y."/>
            <person name="Yan Y."/>
            <person name="Fang Y."/>
            <person name="Zou L."/>
            <person name="Chen G."/>
        </authorList>
    </citation>
    <scope>NUCLEOTIDE SEQUENCE [LARGE SCALE GENOMIC DNA]</scope>
    <source>
        <strain evidence="1 2">DSM 17497</strain>
    </source>
</reference>
<name>A0ABX9AUV7_9PSED</name>
<organism evidence="1 2">
    <name type="scientific">Pseudomonas mosselii</name>
    <dbReference type="NCBI Taxonomy" id="78327"/>
    <lineage>
        <taxon>Bacteria</taxon>
        <taxon>Pseudomonadati</taxon>
        <taxon>Pseudomonadota</taxon>
        <taxon>Gammaproteobacteria</taxon>
        <taxon>Pseudomonadales</taxon>
        <taxon>Pseudomonadaceae</taxon>
        <taxon>Pseudomonas</taxon>
    </lineage>
</organism>
<accession>A0ABX9AUV7</accession>
<proteinExistence type="predicted"/>
<sequence>MEQRIFDIPIDNEYLRAHEVPVEDISTWLDSIADKSKIPDLLISRMFPAILSDMLHYVFEALEASRKGKLAVAYTLLRKPLQDNLFVLEAIVDDRDSFAEKFSYSPPKLDHGKNGGLDGHRARIQRVLDKMGKADAFNADFLTQLRYDKSNSDSFDGFCNKATHLFTTKTAIVTKPYQANFIFSSYRDTVSQWSYLYSRLPYVLLYCISILEHISGRFALTPADYSNDMDRRLSAGYILSLTAVIDEFKSDHLYALAESKLGWLYKHCEESEFPFDDTESIDIEALIRMAETGAFPGESEERVQIRDTFYRELSEALKAEYEKLA</sequence>
<dbReference type="EMBL" id="CP081966">
    <property type="protein sequence ID" value="QZP24856.1"/>
    <property type="molecule type" value="Genomic_DNA"/>
</dbReference>
<protein>
    <submittedName>
        <fullName evidence="1">Uncharacterized protein</fullName>
    </submittedName>
</protein>
<keyword evidence="2" id="KW-1185">Reference proteome</keyword>
<dbReference type="RefSeq" id="WP_155952725.1">
    <property type="nucleotide sequence ID" value="NZ_CP081966.1"/>
</dbReference>